<dbReference type="AlphaFoldDB" id="A0A1F7UWX3"/>
<comment type="similarity">
    <text evidence="1 7">Belongs to the universal ribosomal protein uL18 family.</text>
</comment>
<comment type="caution">
    <text evidence="8">The sequence shown here is derived from an EMBL/GenBank/DDBJ whole genome shotgun (WGS) entry which is preliminary data.</text>
</comment>
<evidence type="ECO:0000256" key="2">
    <source>
        <dbReference type="ARBA" id="ARBA00022730"/>
    </source>
</evidence>
<accession>A0A1F7UWX3</accession>
<sequence length="118" mass="13435">MHKRQKKFQSIRQRRLRRVRAVIKGGKLRPRLAVFRSLKHISAQVIDDTVGRTIVAAHDWEVPKSLKSMERAAAVGRLIGEKAKNNGIESAVFDRRHYKFHGRVKALAEAARGVGLKF</sequence>
<evidence type="ECO:0000256" key="7">
    <source>
        <dbReference type="HAMAP-Rule" id="MF_01337"/>
    </source>
</evidence>
<dbReference type="GO" id="GO:0003735">
    <property type="term" value="F:structural constituent of ribosome"/>
    <property type="evidence" value="ECO:0007669"/>
    <property type="project" value="InterPro"/>
</dbReference>
<comment type="function">
    <text evidence="7">This is one of the proteins that bind and probably mediate the attachment of the 5S RNA into the large ribosomal subunit, where it forms part of the central protuberance.</text>
</comment>
<dbReference type="NCBIfam" id="TIGR00060">
    <property type="entry name" value="L18_bact"/>
    <property type="match status" value="1"/>
</dbReference>
<dbReference type="SUPFAM" id="SSF53137">
    <property type="entry name" value="Translational machinery components"/>
    <property type="match status" value="1"/>
</dbReference>
<evidence type="ECO:0000313" key="8">
    <source>
        <dbReference type="EMBL" id="OGL82793.1"/>
    </source>
</evidence>
<dbReference type="GO" id="GO:0008097">
    <property type="term" value="F:5S rRNA binding"/>
    <property type="evidence" value="ECO:0007669"/>
    <property type="project" value="TreeGrafter"/>
</dbReference>
<evidence type="ECO:0000256" key="6">
    <source>
        <dbReference type="ARBA" id="ARBA00035197"/>
    </source>
</evidence>
<keyword evidence="2 7" id="KW-0699">rRNA-binding</keyword>
<dbReference type="InterPro" id="IPR057268">
    <property type="entry name" value="Ribosomal_L18"/>
</dbReference>
<name>A0A1F7UWX3_9BACT</name>
<gene>
    <name evidence="7" type="primary">rplR</name>
    <name evidence="8" type="ORF">A2936_01870</name>
</gene>
<dbReference type="FunFam" id="3.30.420.100:FF:000001">
    <property type="entry name" value="50S ribosomal protein L18"/>
    <property type="match status" value="1"/>
</dbReference>
<dbReference type="Gene3D" id="3.30.420.100">
    <property type="match status" value="1"/>
</dbReference>
<dbReference type="Proteomes" id="UP000176846">
    <property type="component" value="Unassembled WGS sequence"/>
</dbReference>
<dbReference type="InterPro" id="IPR005484">
    <property type="entry name" value="Ribosomal_uL18_bac/plant/anim"/>
</dbReference>
<dbReference type="EMBL" id="MGEK01000007">
    <property type="protein sequence ID" value="OGL82793.1"/>
    <property type="molecule type" value="Genomic_DNA"/>
</dbReference>
<dbReference type="HAMAP" id="MF_01337_B">
    <property type="entry name" value="Ribosomal_uL18_B"/>
    <property type="match status" value="1"/>
</dbReference>
<dbReference type="GO" id="GO:0006412">
    <property type="term" value="P:translation"/>
    <property type="evidence" value="ECO:0007669"/>
    <property type="project" value="UniProtKB-UniRule"/>
</dbReference>
<keyword evidence="4 7" id="KW-0689">Ribosomal protein</keyword>
<dbReference type="PANTHER" id="PTHR12899">
    <property type="entry name" value="39S RIBOSOMAL PROTEIN L18, MITOCHONDRIAL"/>
    <property type="match status" value="1"/>
</dbReference>
<dbReference type="Pfam" id="PF00861">
    <property type="entry name" value="Ribosomal_L18p"/>
    <property type="match status" value="1"/>
</dbReference>
<dbReference type="CDD" id="cd00432">
    <property type="entry name" value="Ribosomal_L18_L5e"/>
    <property type="match status" value="1"/>
</dbReference>
<reference evidence="8 9" key="1">
    <citation type="journal article" date="2016" name="Nat. Commun.">
        <title>Thousands of microbial genomes shed light on interconnected biogeochemical processes in an aquifer system.</title>
        <authorList>
            <person name="Anantharaman K."/>
            <person name="Brown C.T."/>
            <person name="Hug L.A."/>
            <person name="Sharon I."/>
            <person name="Castelle C.J."/>
            <person name="Probst A.J."/>
            <person name="Thomas B.C."/>
            <person name="Singh A."/>
            <person name="Wilkins M.J."/>
            <person name="Karaoz U."/>
            <person name="Brodie E.L."/>
            <person name="Williams K.H."/>
            <person name="Hubbard S.S."/>
            <person name="Banfield J.F."/>
        </authorList>
    </citation>
    <scope>NUCLEOTIDE SEQUENCE [LARGE SCALE GENOMIC DNA]</scope>
</reference>
<dbReference type="InterPro" id="IPR004389">
    <property type="entry name" value="Ribosomal_uL18_bac-type"/>
</dbReference>
<evidence type="ECO:0000256" key="1">
    <source>
        <dbReference type="ARBA" id="ARBA00007116"/>
    </source>
</evidence>
<protein>
    <recommendedName>
        <fullName evidence="6 7">Large ribosomal subunit protein uL18</fullName>
    </recommendedName>
</protein>
<comment type="subunit">
    <text evidence="7">Part of the 50S ribosomal subunit; part of the 5S rRNA/L5/L18/L25 subcomplex. Contacts the 5S and 23S rRNAs.</text>
</comment>
<organism evidence="8 9">
    <name type="scientific">Candidatus Uhrbacteria bacterium RIFCSPLOWO2_01_FULL_47_25</name>
    <dbReference type="NCBI Taxonomy" id="1802402"/>
    <lineage>
        <taxon>Bacteria</taxon>
        <taxon>Candidatus Uhriibacteriota</taxon>
    </lineage>
</organism>
<evidence type="ECO:0000256" key="5">
    <source>
        <dbReference type="ARBA" id="ARBA00023274"/>
    </source>
</evidence>
<keyword evidence="3 7" id="KW-0694">RNA-binding</keyword>
<dbReference type="GO" id="GO:0022625">
    <property type="term" value="C:cytosolic large ribosomal subunit"/>
    <property type="evidence" value="ECO:0007669"/>
    <property type="project" value="TreeGrafter"/>
</dbReference>
<proteinExistence type="inferred from homology"/>
<evidence type="ECO:0000313" key="9">
    <source>
        <dbReference type="Proteomes" id="UP000176846"/>
    </source>
</evidence>
<evidence type="ECO:0000256" key="4">
    <source>
        <dbReference type="ARBA" id="ARBA00022980"/>
    </source>
</evidence>
<evidence type="ECO:0000256" key="3">
    <source>
        <dbReference type="ARBA" id="ARBA00022884"/>
    </source>
</evidence>
<dbReference type="PANTHER" id="PTHR12899:SF3">
    <property type="entry name" value="LARGE RIBOSOMAL SUBUNIT PROTEIN UL18M"/>
    <property type="match status" value="1"/>
</dbReference>
<keyword evidence="5 7" id="KW-0687">Ribonucleoprotein</keyword>